<keyword evidence="1" id="KW-0812">Transmembrane</keyword>
<protein>
    <recommendedName>
        <fullName evidence="4">DUF2029 domain-containing protein</fullName>
    </recommendedName>
</protein>
<keyword evidence="3" id="KW-1185">Reference proteome</keyword>
<gene>
    <name evidence="2" type="ORF">GCM10010531_01520</name>
</gene>
<reference evidence="3" key="1">
    <citation type="journal article" date="2019" name="Int. J. Syst. Evol. Microbiol.">
        <title>The Global Catalogue of Microorganisms (GCM) 10K type strain sequencing project: providing services to taxonomists for standard genome sequencing and annotation.</title>
        <authorList>
            <consortium name="The Broad Institute Genomics Platform"/>
            <consortium name="The Broad Institute Genome Sequencing Center for Infectious Disease"/>
            <person name="Wu L."/>
            <person name="Ma J."/>
        </authorList>
    </citation>
    <scope>NUCLEOTIDE SEQUENCE [LARGE SCALE GENOMIC DNA]</scope>
    <source>
        <strain evidence="3">JCM 15614</strain>
    </source>
</reference>
<dbReference type="EMBL" id="BAAAVV010000001">
    <property type="protein sequence ID" value="GAA3154173.1"/>
    <property type="molecule type" value="Genomic_DNA"/>
</dbReference>
<feature type="transmembrane region" description="Helical" evidence="1">
    <location>
        <begin position="349"/>
        <end position="368"/>
    </location>
</feature>
<feature type="transmembrane region" description="Helical" evidence="1">
    <location>
        <begin position="310"/>
        <end position="334"/>
    </location>
</feature>
<keyword evidence="1" id="KW-1133">Transmembrane helix</keyword>
<dbReference type="Proteomes" id="UP001499924">
    <property type="component" value="Unassembled WGS sequence"/>
</dbReference>
<feature type="transmembrane region" description="Helical" evidence="1">
    <location>
        <begin position="189"/>
        <end position="214"/>
    </location>
</feature>
<comment type="caution">
    <text evidence="2">The sequence shown here is derived from an EMBL/GenBank/DDBJ whole genome shotgun (WGS) entry which is preliminary data.</text>
</comment>
<accession>A0ABP6NNU7</accession>
<evidence type="ECO:0000313" key="3">
    <source>
        <dbReference type="Proteomes" id="UP001499924"/>
    </source>
</evidence>
<feature type="transmembrane region" description="Helical" evidence="1">
    <location>
        <begin position="157"/>
        <end position="177"/>
    </location>
</feature>
<evidence type="ECO:0008006" key="4">
    <source>
        <dbReference type="Google" id="ProtNLM"/>
    </source>
</evidence>
<feature type="transmembrane region" description="Helical" evidence="1">
    <location>
        <begin position="221"/>
        <end position="241"/>
    </location>
</feature>
<feature type="transmembrane region" description="Helical" evidence="1">
    <location>
        <begin position="388"/>
        <end position="409"/>
    </location>
</feature>
<feature type="transmembrane region" description="Helical" evidence="1">
    <location>
        <begin position="284"/>
        <end position="303"/>
    </location>
</feature>
<organism evidence="2 3">
    <name type="scientific">Blastococcus jejuensis</name>
    <dbReference type="NCBI Taxonomy" id="351224"/>
    <lineage>
        <taxon>Bacteria</taxon>
        <taxon>Bacillati</taxon>
        <taxon>Actinomycetota</taxon>
        <taxon>Actinomycetes</taxon>
        <taxon>Geodermatophilales</taxon>
        <taxon>Geodermatophilaceae</taxon>
        <taxon>Blastococcus</taxon>
    </lineage>
</organism>
<feature type="transmembrane region" description="Helical" evidence="1">
    <location>
        <begin position="27"/>
        <end position="44"/>
    </location>
</feature>
<evidence type="ECO:0000256" key="1">
    <source>
        <dbReference type="SAM" id="Phobius"/>
    </source>
</evidence>
<keyword evidence="1" id="KW-0472">Membrane</keyword>
<proteinExistence type="predicted"/>
<name>A0ABP6NNU7_9ACTN</name>
<evidence type="ECO:0000313" key="2">
    <source>
        <dbReference type="EMBL" id="GAA3154173.1"/>
    </source>
</evidence>
<sequence>MAVLSGRRDRILGLDEAAPPAPATGRAYAFFVVAALFYVLHQFLTRGGYLLSGSMWAEMATNYYVKAQSDSVLDQLFATDAGYIPLPQRIIAMAGHELGMTPGAVPYLYTGTAVVLGAVLIATVCLPAFRPVVSSDGLRLVLALTLMLAPDFETRTFINVTYFAVVPLVAVTALAAVQRDSDVPGWAWVLPLFMLSKPAVLAALPAMLLVALISRPRFRRIALVSAAVGAVQVVQLFRSALAGGTPLQASDESALSKLIAAIKYTLGFAGRLVLAPSTTLGPGALMLAGGVFLLLCLAGAVFLRSRASALVGVGVALLFFTMLVDAFTFAAAFGRDMGMLAIPGFDRRLVGAVVGVLMALTGLVAMVAESPRTAALVRRFRPAGAPGATRLVATAVLAAWVLAVGWVPYAVSVNQPLAVQYGNASQWQRMSPVMAGAEPVVCIPLNPYGWIGGRGCVPLSDIGGTPVTFEWQPASPEGDDWELDLPVPRTVQDAALASVAVMVRPPDGVESVSARAVITQDDDRETVLAADAELPAEGGVLQFYDVPAPLLADVRSVRLVFDSPVEVAVKDASDDDDASLALWLGLPR</sequence>
<feature type="transmembrane region" description="Helical" evidence="1">
    <location>
        <begin position="107"/>
        <end position="129"/>
    </location>
</feature>